<dbReference type="InterPro" id="IPR004603">
    <property type="entry name" value="DNA_mismatch_endonuc_vsr"/>
</dbReference>
<proteinExistence type="inferred from homology"/>
<evidence type="ECO:0000256" key="2">
    <source>
        <dbReference type="ARBA" id="ARBA00022759"/>
    </source>
</evidence>
<comment type="similarity">
    <text evidence="6">Belongs to the Vsr family.</text>
</comment>
<dbReference type="AlphaFoldDB" id="A0A2N3YMA3"/>
<dbReference type="InterPro" id="IPR011335">
    <property type="entry name" value="Restrct_endonuc-II-like"/>
</dbReference>
<organism evidence="8 9">
    <name type="scientific">Phycicoccus duodecadis</name>
    <dbReference type="NCBI Taxonomy" id="173053"/>
    <lineage>
        <taxon>Bacteria</taxon>
        <taxon>Bacillati</taxon>
        <taxon>Actinomycetota</taxon>
        <taxon>Actinomycetes</taxon>
        <taxon>Micrococcales</taxon>
        <taxon>Intrasporangiaceae</taxon>
        <taxon>Phycicoccus</taxon>
    </lineage>
</organism>
<feature type="region of interest" description="Disordered" evidence="7">
    <location>
        <begin position="1"/>
        <end position="26"/>
    </location>
</feature>
<reference evidence="8 9" key="1">
    <citation type="submission" date="2017-12" db="EMBL/GenBank/DDBJ databases">
        <title>Sequencing the genomes of 1000 Actinobacteria strains.</title>
        <authorList>
            <person name="Klenk H.-P."/>
        </authorList>
    </citation>
    <scope>NUCLEOTIDE SEQUENCE [LARGE SCALE GENOMIC DNA]</scope>
    <source>
        <strain evidence="8 9">DSM 12806</strain>
    </source>
</reference>
<dbReference type="Proteomes" id="UP000233781">
    <property type="component" value="Unassembled WGS sequence"/>
</dbReference>
<evidence type="ECO:0000256" key="6">
    <source>
        <dbReference type="ARBA" id="ARBA00029466"/>
    </source>
</evidence>
<evidence type="ECO:0000313" key="8">
    <source>
        <dbReference type="EMBL" id="PKW27983.1"/>
    </source>
</evidence>
<evidence type="ECO:0000256" key="4">
    <source>
        <dbReference type="ARBA" id="ARBA00022801"/>
    </source>
</evidence>
<keyword evidence="4" id="KW-0378">Hydrolase</keyword>
<dbReference type="GO" id="GO:0016787">
    <property type="term" value="F:hydrolase activity"/>
    <property type="evidence" value="ECO:0007669"/>
    <property type="project" value="UniProtKB-KW"/>
</dbReference>
<dbReference type="EMBL" id="PJNE01000001">
    <property type="protein sequence ID" value="PKW27983.1"/>
    <property type="molecule type" value="Genomic_DNA"/>
</dbReference>
<keyword evidence="5" id="KW-0234">DNA repair</keyword>
<evidence type="ECO:0000256" key="1">
    <source>
        <dbReference type="ARBA" id="ARBA00022722"/>
    </source>
</evidence>
<keyword evidence="2 8" id="KW-0255">Endonuclease</keyword>
<evidence type="ECO:0000313" key="9">
    <source>
        <dbReference type="Proteomes" id="UP000233781"/>
    </source>
</evidence>
<keyword evidence="1" id="KW-0540">Nuclease</keyword>
<evidence type="ECO:0000256" key="3">
    <source>
        <dbReference type="ARBA" id="ARBA00022763"/>
    </source>
</evidence>
<dbReference type="SUPFAM" id="SSF52980">
    <property type="entry name" value="Restriction endonuclease-like"/>
    <property type="match status" value="1"/>
</dbReference>
<protein>
    <submittedName>
        <fullName evidence="8">T/G mismatch-specific endonuclease</fullName>
    </submittedName>
</protein>
<dbReference type="GO" id="GO:0006298">
    <property type="term" value="P:mismatch repair"/>
    <property type="evidence" value="ECO:0007669"/>
    <property type="project" value="InterPro"/>
</dbReference>
<dbReference type="NCBIfam" id="TIGR00632">
    <property type="entry name" value="vsr"/>
    <property type="match status" value="1"/>
</dbReference>
<comment type="caution">
    <text evidence="8">The sequence shown here is derived from an EMBL/GenBank/DDBJ whole genome shotgun (WGS) entry which is preliminary data.</text>
</comment>
<dbReference type="Pfam" id="PF03852">
    <property type="entry name" value="Vsr"/>
    <property type="match status" value="1"/>
</dbReference>
<accession>A0A2N3YMA3</accession>
<gene>
    <name evidence="8" type="ORF">ATL31_2836</name>
</gene>
<evidence type="ECO:0000256" key="7">
    <source>
        <dbReference type="SAM" id="MobiDB-lite"/>
    </source>
</evidence>
<keyword evidence="9" id="KW-1185">Reference proteome</keyword>
<dbReference type="GO" id="GO:0004519">
    <property type="term" value="F:endonuclease activity"/>
    <property type="evidence" value="ECO:0007669"/>
    <property type="project" value="UniProtKB-KW"/>
</dbReference>
<name>A0A2N3YMA3_9MICO</name>
<dbReference type="Gene3D" id="3.40.960.10">
    <property type="entry name" value="VSR Endonuclease"/>
    <property type="match status" value="1"/>
</dbReference>
<evidence type="ECO:0000256" key="5">
    <source>
        <dbReference type="ARBA" id="ARBA00023204"/>
    </source>
</evidence>
<sequence length="147" mass="16891">MTAQTFVSPPVSAAARSTMRANRGRDTGPELAIRSRLHRAGLRYRVDLPLPFDRRRRADLGFTRVGLYVFVDGCFWHGCPKHFVIPKTRTDFWVAKIESNRRRDRDTDDRLRELGATPLRIWEHTPAAVACDLIRATYFELAVPGRL</sequence>
<keyword evidence="3" id="KW-0227">DNA damage</keyword>